<accession>A0A011NYY3</accession>
<proteinExistence type="inferred from homology"/>
<dbReference type="PANTHER" id="PTHR35401:SF2">
    <property type="entry name" value="ABC-TYPE TRANSPORT SYSTEM"/>
    <property type="match status" value="1"/>
</dbReference>
<dbReference type="InterPro" id="IPR010985">
    <property type="entry name" value="Ribbon_hlx_hlx"/>
</dbReference>
<dbReference type="NCBIfam" id="NF041551">
    <property type="entry name" value="YlcI_YnfO_N"/>
    <property type="match status" value="1"/>
</dbReference>
<dbReference type="SUPFAM" id="SSF47598">
    <property type="entry name" value="Ribbon-helix-helix"/>
    <property type="match status" value="1"/>
</dbReference>
<protein>
    <recommendedName>
        <fullName evidence="5">DUF1778 domain-containing protein</fullName>
    </recommendedName>
</protein>
<dbReference type="PATRIC" id="fig|1454001.3.peg.198"/>
<evidence type="ECO:0000313" key="3">
    <source>
        <dbReference type="EMBL" id="EXI69857.1"/>
    </source>
</evidence>
<evidence type="ECO:0008006" key="5">
    <source>
        <dbReference type="Google" id="ProtNLM"/>
    </source>
</evidence>
<evidence type="ECO:0000313" key="4">
    <source>
        <dbReference type="Proteomes" id="UP000020218"/>
    </source>
</evidence>
<keyword evidence="1" id="KW-1277">Toxin-antitoxin system</keyword>
<evidence type="ECO:0000256" key="2">
    <source>
        <dbReference type="ARBA" id="ARBA00049988"/>
    </source>
</evidence>
<dbReference type="AlphaFoldDB" id="A0A011NYY3"/>
<dbReference type="Proteomes" id="UP000020218">
    <property type="component" value="Unassembled WGS sequence"/>
</dbReference>
<dbReference type="InterPro" id="IPR014795">
    <property type="entry name" value="TacA_1-like"/>
</dbReference>
<evidence type="ECO:0000256" key="1">
    <source>
        <dbReference type="ARBA" id="ARBA00022649"/>
    </source>
</evidence>
<dbReference type="STRING" id="1454001.AW08_00350"/>
<dbReference type="Pfam" id="PF08681">
    <property type="entry name" value="TacA1"/>
    <property type="match status" value="1"/>
</dbReference>
<comment type="similarity">
    <text evidence="2">Belongs to the TacA antitoxin family.</text>
</comment>
<dbReference type="GO" id="GO:0006355">
    <property type="term" value="P:regulation of DNA-templated transcription"/>
    <property type="evidence" value="ECO:0007669"/>
    <property type="project" value="InterPro"/>
</dbReference>
<comment type="caution">
    <text evidence="3">The sequence shown here is derived from an EMBL/GenBank/DDBJ whole genome shotgun (WGS) entry which is preliminary data.</text>
</comment>
<gene>
    <name evidence="3" type="ORF">AW08_00350</name>
</gene>
<sequence>MTTEQIARLEARLPASVYALLKRAAELKGRSISDFVVSAAQDAAHRAIENEGIIRLSAEDQANFAQALIHRPAPNAALKRAMRRHAKSVDVR</sequence>
<dbReference type="EMBL" id="JFAX01000001">
    <property type="protein sequence ID" value="EXI69857.1"/>
    <property type="molecule type" value="Genomic_DNA"/>
</dbReference>
<organism evidence="3 4">
    <name type="scientific">Candidatus Accumulibacter adjunctus</name>
    <dbReference type="NCBI Taxonomy" id="1454001"/>
    <lineage>
        <taxon>Bacteria</taxon>
        <taxon>Pseudomonadati</taxon>
        <taxon>Pseudomonadota</taxon>
        <taxon>Betaproteobacteria</taxon>
        <taxon>Candidatus Accumulibacter</taxon>
    </lineage>
</organism>
<keyword evidence="4" id="KW-1185">Reference proteome</keyword>
<name>A0A011NYY3_9PROT</name>
<dbReference type="PANTHER" id="PTHR35401">
    <property type="entry name" value="COPG FAMILY HELIX-TURN-HELIX PROTEIN-RELATED-RELATED"/>
    <property type="match status" value="1"/>
</dbReference>
<reference evidence="3" key="1">
    <citation type="submission" date="2014-02" db="EMBL/GenBank/DDBJ databases">
        <title>Expanding our view of genomic diversity in Candidatus Accumulibacter clades.</title>
        <authorList>
            <person name="Skennerton C.T."/>
            <person name="Barr J.J."/>
            <person name="Slater F.R."/>
            <person name="Bond P.L."/>
            <person name="Tyson G.W."/>
        </authorList>
    </citation>
    <scope>NUCLEOTIDE SEQUENCE [LARGE SCALE GENOMIC DNA]</scope>
</reference>
<dbReference type="Gene3D" id="1.20.5.780">
    <property type="entry name" value="Single helix bin"/>
    <property type="match status" value="1"/>
</dbReference>